<dbReference type="PROSITE" id="PS51257">
    <property type="entry name" value="PROKAR_LIPOPROTEIN"/>
    <property type="match status" value="1"/>
</dbReference>
<keyword evidence="3" id="KW-1185">Reference proteome</keyword>
<gene>
    <name evidence="2" type="ORF">F2P44_06525</name>
</gene>
<dbReference type="EMBL" id="WHJG01000004">
    <property type="protein sequence ID" value="NHZ78934.1"/>
    <property type="molecule type" value="Genomic_DNA"/>
</dbReference>
<dbReference type="RefSeq" id="WP_167085892.1">
    <property type="nucleotide sequence ID" value="NZ_WHJG01000004.1"/>
</dbReference>
<dbReference type="InterPro" id="IPR014508">
    <property type="entry name" value="UCP020555_TPR-like"/>
</dbReference>
<dbReference type="Gene3D" id="1.25.40.10">
    <property type="entry name" value="Tetratricopeptide repeat domain"/>
    <property type="match status" value="1"/>
</dbReference>
<feature type="signal peptide" evidence="1">
    <location>
        <begin position="1"/>
        <end position="17"/>
    </location>
</feature>
<protein>
    <submittedName>
        <fullName evidence="2">DUF4810 domain-containing protein</fullName>
    </submittedName>
</protein>
<dbReference type="Pfam" id="PF16068">
    <property type="entry name" value="DUF4810"/>
    <property type="match status" value="1"/>
</dbReference>
<reference evidence="2 3" key="1">
    <citation type="submission" date="2019-10" db="EMBL/GenBank/DDBJ databases">
        <title>Taxonomy of Antarctic Massilia spp.: description of Massilia rubra sp. nov., Massilia aquatica sp. nov., Massilia mucilaginosa sp. nov., Massilia frigida sp. nov. isolated from streams, lakes and regoliths.</title>
        <authorList>
            <person name="Holochova P."/>
            <person name="Sedlacek I."/>
            <person name="Kralova S."/>
            <person name="Maslanova I."/>
            <person name="Busse H.-J."/>
            <person name="Stankova E."/>
            <person name="Vrbovska V."/>
            <person name="Kovarovic V."/>
            <person name="Bartak M."/>
            <person name="Svec P."/>
            <person name="Pantucek R."/>
        </authorList>
    </citation>
    <scope>NUCLEOTIDE SEQUENCE [LARGE SCALE GENOMIC DNA]</scope>
    <source>
        <strain evidence="2 3">CCM 8695</strain>
    </source>
</reference>
<proteinExistence type="predicted"/>
<accession>A0ABX0N856</accession>
<evidence type="ECO:0000256" key="1">
    <source>
        <dbReference type="SAM" id="SignalP"/>
    </source>
</evidence>
<name>A0ABX0N856_9BURK</name>
<sequence>MKIKFINALAVALAAFALVGCRTAPPSIYQWGSYEPQLNGHFKGESPIQQIVVMEKHLQTASTHGKQVPPGFHAHLGMLYSIAGRPDQVAAQFQEEKRLFPESEPYMNRLLETLGKGGH</sequence>
<comment type="caution">
    <text evidence="2">The sequence shown here is derived from an EMBL/GenBank/DDBJ whole genome shotgun (WGS) entry which is preliminary data.</text>
</comment>
<dbReference type="InterPro" id="IPR011990">
    <property type="entry name" value="TPR-like_helical_dom_sf"/>
</dbReference>
<evidence type="ECO:0000313" key="2">
    <source>
        <dbReference type="EMBL" id="NHZ78934.1"/>
    </source>
</evidence>
<evidence type="ECO:0000313" key="3">
    <source>
        <dbReference type="Proteomes" id="UP000621455"/>
    </source>
</evidence>
<organism evidence="2 3">
    <name type="scientific">Massilia frigida</name>
    <dbReference type="NCBI Taxonomy" id="2609281"/>
    <lineage>
        <taxon>Bacteria</taxon>
        <taxon>Pseudomonadati</taxon>
        <taxon>Pseudomonadota</taxon>
        <taxon>Betaproteobacteria</taxon>
        <taxon>Burkholderiales</taxon>
        <taxon>Oxalobacteraceae</taxon>
        <taxon>Telluria group</taxon>
        <taxon>Massilia</taxon>
    </lineage>
</organism>
<dbReference type="Proteomes" id="UP000621455">
    <property type="component" value="Unassembled WGS sequence"/>
</dbReference>
<feature type="chain" id="PRO_5045421389" evidence="1">
    <location>
        <begin position="18"/>
        <end position="119"/>
    </location>
</feature>
<keyword evidence="1" id="KW-0732">Signal</keyword>
<dbReference type="PIRSF" id="PIRSF020555">
    <property type="entry name" value="UCP020555"/>
    <property type="match status" value="1"/>
</dbReference>